<feature type="compositionally biased region" description="Basic and acidic residues" evidence="1">
    <location>
        <begin position="540"/>
        <end position="563"/>
    </location>
</feature>
<feature type="region of interest" description="Disordered" evidence="1">
    <location>
        <begin position="673"/>
        <end position="695"/>
    </location>
</feature>
<feature type="region of interest" description="Disordered" evidence="1">
    <location>
        <begin position="510"/>
        <end position="580"/>
    </location>
</feature>
<accession>A0A699H693</accession>
<name>A0A699H693_TANCI</name>
<sequence length="805" mass="92958">MEVVVVRWLQLWQPWCRWWCSYCGGESGCRMVRVARGLGWSTMRVVVVGCRGGVAAGKWHPDENLLKEDVNDVLVWVKLYGVHVTAFGKDGLSAISTKLDNIVVAMPKITKEGHNTCAGEKKTMKKPNQTSRGKLRLLDNDGNPLVPMGIMESDSEVEVVFDETNNLRISTSGKDGSEKGYGTNSLLEKWRDSYLNNDDYDPYDDDMLMYFQLYKYPYDMSINQQMATANLDADLQATQVDQTKYQSMIEGLMYLTASRPDISFATFVYMCYQARPTAKHLKETMQGVMMIAKAHQEAYNFWEISSSVGHLKSNIVQQCPLWKLNVPAVYLQQFWKTLSKVPDTKDTIKFKLDNQKIVYTMDMFRSTLNVPLETIENSFIAPATIRFIESFMQKVGYQGIVDKKFPFIRQRIEEDYHLIKDDISLASVYLTGMCYFESSEEEEEEEIAREISSLRKSLKVTIRQKKKSTTPILPPGDERERDEMAEATLLSLTLHKTALAAKAQENVAKLNDDDDDFGTRIEPRSHKEHPKNVDDDDDSEKEKKDEKKDDAKANDDEKKDEMGKTVSPSNPIPSKAQCKTRHISSKYNHITGVILRMCRCQGYMIQRMEKKYVTDRELWKVLGKVDKVLHEIIPHIAERVIDDLIEGNMKRVMADTVIHELDALQAEDDAFRPHHHDDHQEDDAPPEGEKERKDIRHQRVQSLNPNEPPRYLYNNDLFFLKNGNTKERSYILSLYKIHAFPFPKMIWKKIWKIGLEKNSRRSMKKHGYPLNIGRIHGVIEDEKMGIVREWKTNFTYNEAPLIINP</sequence>
<comment type="caution">
    <text evidence="2">The sequence shown here is derived from an EMBL/GenBank/DDBJ whole genome shotgun (WGS) entry which is preliminary data.</text>
</comment>
<evidence type="ECO:0000313" key="2">
    <source>
        <dbReference type="EMBL" id="GEX53956.1"/>
    </source>
</evidence>
<keyword evidence="2" id="KW-0808">Transferase</keyword>
<keyword evidence="2" id="KW-0695">RNA-directed DNA polymerase</keyword>
<gene>
    <name evidence="2" type="ORF">Tci_325931</name>
</gene>
<keyword evidence="2" id="KW-0548">Nucleotidyltransferase</keyword>
<dbReference type="EMBL" id="BKCJ010114353">
    <property type="protein sequence ID" value="GEX53956.1"/>
    <property type="molecule type" value="Genomic_DNA"/>
</dbReference>
<dbReference type="GO" id="GO:0003964">
    <property type="term" value="F:RNA-directed DNA polymerase activity"/>
    <property type="evidence" value="ECO:0007669"/>
    <property type="project" value="UniProtKB-KW"/>
</dbReference>
<protein>
    <submittedName>
        <fullName evidence="2">Putative RNA-directed DNA polymerase</fullName>
    </submittedName>
</protein>
<dbReference type="AlphaFoldDB" id="A0A699H693"/>
<organism evidence="2">
    <name type="scientific">Tanacetum cinerariifolium</name>
    <name type="common">Dalmatian daisy</name>
    <name type="synonym">Chrysanthemum cinerariifolium</name>
    <dbReference type="NCBI Taxonomy" id="118510"/>
    <lineage>
        <taxon>Eukaryota</taxon>
        <taxon>Viridiplantae</taxon>
        <taxon>Streptophyta</taxon>
        <taxon>Embryophyta</taxon>
        <taxon>Tracheophyta</taxon>
        <taxon>Spermatophyta</taxon>
        <taxon>Magnoliopsida</taxon>
        <taxon>eudicotyledons</taxon>
        <taxon>Gunneridae</taxon>
        <taxon>Pentapetalae</taxon>
        <taxon>asterids</taxon>
        <taxon>campanulids</taxon>
        <taxon>Asterales</taxon>
        <taxon>Asteraceae</taxon>
        <taxon>Asteroideae</taxon>
        <taxon>Anthemideae</taxon>
        <taxon>Anthemidinae</taxon>
        <taxon>Tanacetum</taxon>
    </lineage>
</organism>
<feature type="compositionally biased region" description="Basic and acidic residues" evidence="1">
    <location>
        <begin position="517"/>
        <end position="533"/>
    </location>
</feature>
<proteinExistence type="predicted"/>
<evidence type="ECO:0000256" key="1">
    <source>
        <dbReference type="SAM" id="MobiDB-lite"/>
    </source>
</evidence>
<reference evidence="2" key="1">
    <citation type="journal article" date="2019" name="Sci. Rep.">
        <title>Draft genome of Tanacetum cinerariifolium, the natural source of mosquito coil.</title>
        <authorList>
            <person name="Yamashiro T."/>
            <person name="Shiraishi A."/>
            <person name="Satake H."/>
            <person name="Nakayama K."/>
        </authorList>
    </citation>
    <scope>NUCLEOTIDE SEQUENCE</scope>
</reference>